<sequence>MWRDAESRPFMGDPKQRHTRMPTPKQIEDAAEFTRRCHAFDWRGLTREPFTMIVHGTPRSGKSYLLRWWLQQYAREYSIVVVFSISADSAGYYSQVGIEPSSVYQGFDVQSSRDLLTHMIDTANRHMRSAGGMRATEALPKTLIVCDDIISPGAQQHNFGALKSLVTNYRHLNMSLILTSQYINAVSTVMRDTVDYHIIFKHESARARDFFKDNCFAWVTYKPSVQLILDQHTGDHRCIVVNKRSESTTYTVFRAP</sequence>
<organism evidence="2 3">
    <name type="scientific">Paratrimastix pyriformis</name>
    <dbReference type="NCBI Taxonomy" id="342808"/>
    <lineage>
        <taxon>Eukaryota</taxon>
        <taxon>Metamonada</taxon>
        <taxon>Preaxostyla</taxon>
        <taxon>Paratrimastigidae</taxon>
        <taxon>Paratrimastix</taxon>
    </lineage>
</organism>
<evidence type="ECO:0000256" key="1">
    <source>
        <dbReference type="SAM" id="MobiDB-lite"/>
    </source>
</evidence>
<proteinExistence type="predicted"/>
<dbReference type="Gene3D" id="3.40.50.300">
    <property type="entry name" value="P-loop containing nucleotide triphosphate hydrolases"/>
    <property type="match status" value="1"/>
</dbReference>
<comment type="caution">
    <text evidence="2">The sequence shown here is derived from an EMBL/GenBank/DDBJ whole genome shotgun (WGS) entry which is preliminary data.</text>
</comment>
<dbReference type="EMBL" id="JAPMOS010000199">
    <property type="protein sequence ID" value="KAJ4453946.1"/>
    <property type="molecule type" value="Genomic_DNA"/>
</dbReference>
<dbReference type="InterPro" id="IPR006758">
    <property type="entry name" value="A32L"/>
</dbReference>
<protein>
    <recommendedName>
        <fullName evidence="4">AAA+ ATPase domain-containing protein</fullName>
    </recommendedName>
</protein>
<dbReference type="SUPFAM" id="SSF52540">
    <property type="entry name" value="P-loop containing nucleoside triphosphate hydrolases"/>
    <property type="match status" value="1"/>
</dbReference>
<accession>A0ABQ8U7W5</accession>
<dbReference type="InterPro" id="IPR027417">
    <property type="entry name" value="P-loop_NTPase"/>
</dbReference>
<keyword evidence="3" id="KW-1185">Reference proteome</keyword>
<evidence type="ECO:0000313" key="3">
    <source>
        <dbReference type="Proteomes" id="UP001141327"/>
    </source>
</evidence>
<dbReference type="Proteomes" id="UP001141327">
    <property type="component" value="Unassembled WGS sequence"/>
</dbReference>
<feature type="region of interest" description="Disordered" evidence="1">
    <location>
        <begin position="1"/>
        <end position="23"/>
    </location>
</feature>
<evidence type="ECO:0000313" key="2">
    <source>
        <dbReference type="EMBL" id="KAJ4453946.1"/>
    </source>
</evidence>
<name>A0ABQ8U7W5_9EUKA</name>
<evidence type="ECO:0008006" key="4">
    <source>
        <dbReference type="Google" id="ProtNLM"/>
    </source>
</evidence>
<reference evidence="2" key="1">
    <citation type="journal article" date="2022" name="bioRxiv">
        <title>Genomics of Preaxostyla Flagellates Illuminates Evolutionary Transitions and the Path Towards Mitochondrial Loss.</title>
        <authorList>
            <person name="Novak L.V.F."/>
            <person name="Treitli S.C."/>
            <person name="Pyrih J."/>
            <person name="Halakuc P."/>
            <person name="Pipaliya S.V."/>
            <person name="Vacek V."/>
            <person name="Brzon O."/>
            <person name="Soukal P."/>
            <person name="Eme L."/>
            <person name="Dacks J.B."/>
            <person name="Karnkowska A."/>
            <person name="Elias M."/>
            <person name="Hampl V."/>
        </authorList>
    </citation>
    <scope>NUCLEOTIDE SEQUENCE</scope>
    <source>
        <strain evidence="2">RCP-MX</strain>
    </source>
</reference>
<dbReference type="Pfam" id="PF04665">
    <property type="entry name" value="Pox_A32"/>
    <property type="match status" value="1"/>
</dbReference>
<gene>
    <name evidence="2" type="ORF">PAPYR_11450</name>
</gene>